<dbReference type="InterPro" id="IPR012667">
    <property type="entry name" value="CbtB_put"/>
</dbReference>
<protein>
    <submittedName>
        <fullName evidence="1">CbtB-domain containing protein</fullName>
    </submittedName>
</protein>
<evidence type="ECO:0000313" key="2">
    <source>
        <dbReference type="Proteomes" id="UP001161580"/>
    </source>
</evidence>
<sequence length="59" mass="6004">MTTITEQKGVVSTSAAKTLALLALGLFGALLIGGVGFAGTPTIHDAAHDVRHTMGFPCH</sequence>
<dbReference type="RefSeq" id="WP_311784666.1">
    <property type="nucleotide sequence ID" value="NZ_JALDYY010000001.1"/>
</dbReference>
<dbReference type="EMBL" id="JALDYZ010000001">
    <property type="protein sequence ID" value="MDI7920468.1"/>
    <property type="molecule type" value="Genomic_DNA"/>
</dbReference>
<dbReference type="AlphaFoldDB" id="A0AAE3QAM1"/>
<dbReference type="Proteomes" id="UP001161580">
    <property type="component" value="Unassembled WGS sequence"/>
</dbReference>
<name>A0AAE3QAM1_9HYPH</name>
<dbReference type="Pfam" id="PF09489">
    <property type="entry name" value="CbtB"/>
    <property type="match status" value="1"/>
</dbReference>
<evidence type="ECO:0000313" key="1">
    <source>
        <dbReference type="EMBL" id="MDI7920468.1"/>
    </source>
</evidence>
<reference evidence="1" key="1">
    <citation type="submission" date="2022-03" db="EMBL/GenBank/DDBJ databases">
        <title>Fererhizobium litorale gen. nov., sp. nov., isolated from sandy sediments of the Sea of Japan seashore.</title>
        <authorList>
            <person name="Romanenko L."/>
            <person name="Kurilenko V."/>
            <person name="Otstavnykh N."/>
            <person name="Svetashev V."/>
            <person name="Tekutyeva L."/>
            <person name="Isaeva M."/>
            <person name="Mikhailov V."/>
        </authorList>
    </citation>
    <scope>NUCLEOTIDE SEQUENCE</scope>
    <source>
        <strain evidence="1">KMM 9576</strain>
    </source>
</reference>
<proteinExistence type="predicted"/>
<comment type="caution">
    <text evidence="1">The sequence shown here is derived from an EMBL/GenBank/DDBJ whole genome shotgun (WGS) entry which is preliminary data.</text>
</comment>
<accession>A0AAE3QAM1</accession>
<keyword evidence="2" id="KW-1185">Reference proteome</keyword>
<dbReference type="NCBIfam" id="TIGR02459">
    <property type="entry name" value="CbtB"/>
    <property type="match status" value="1"/>
</dbReference>
<organism evidence="1 2">
    <name type="scientific">Ferirhizobium litorale</name>
    <dbReference type="NCBI Taxonomy" id="2927786"/>
    <lineage>
        <taxon>Bacteria</taxon>
        <taxon>Pseudomonadati</taxon>
        <taxon>Pseudomonadota</taxon>
        <taxon>Alphaproteobacteria</taxon>
        <taxon>Hyphomicrobiales</taxon>
        <taxon>Rhizobiaceae</taxon>
        <taxon>Ferirhizobium</taxon>
    </lineage>
</organism>
<gene>
    <name evidence="1" type="ORF">MRS75_00040</name>
</gene>